<evidence type="ECO:0000256" key="1">
    <source>
        <dbReference type="ARBA" id="ARBA00001974"/>
    </source>
</evidence>
<dbReference type="Proteomes" id="UP000676967">
    <property type="component" value="Chromosome"/>
</dbReference>
<organism evidence="7 8">
    <name type="scientific">Actinoplanes ianthinogenes</name>
    <dbReference type="NCBI Taxonomy" id="122358"/>
    <lineage>
        <taxon>Bacteria</taxon>
        <taxon>Bacillati</taxon>
        <taxon>Actinomycetota</taxon>
        <taxon>Actinomycetes</taxon>
        <taxon>Micromonosporales</taxon>
        <taxon>Micromonosporaceae</taxon>
        <taxon>Actinoplanes</taxon>
    </lineage>
</organism>
<dbReference type="InterPro" id="IPR036318">
    <property type="entry name" value="FAD-bd_PCMH-like_sf"/>
</dbReference>
<dbReference type="InterPro" id="IPR012951">
    <property type="entry name" value="BBE"/>
</dbReference>
<dbReference type="PROSITE" id="PS00862">
    <property type="entry name" value="OX2_COVAL_FAD"/>
    <property type="match status" value="1"/>
</dbReference>
<comment type="similarity">
    <text evidence="2">Belongs to the oxygen-dependent FAD-linked oxidoreductase family.</text>
</comment>
<comment type="cofactor">
    <cofactor evidence="1">
        <name>FAD</name>
        <dbReference type="ChEBI" id="CHEBI:57692"/>
    </cofactor>
</comment>
<dbReference type="InterPro" id="IPR050416">
    <property type="entry name" value="FAD-linked_Oxidoreductase"/>
</dbReference>
<keyword evidence="4" id="KW-0274">FAD</keyword>
<dbReference type="InterPro" id="IPR016166">
    <property type="entry name" value="FAD-bd_PCMH"/>
</dbReference>
<evidence type="ECO:0000256" key="5">
    <source>
        <dbReference type="ARBA" id="ARBA00023002"/>
    </source>
</evidence>
<evidence type="ECO:0000259" key="6">
    <source>
        <dbReference type="PROSITE" id="PS51387"/>
    </source>
</evidence>
<dbReference type="RefSeq" id="WP_189330324.1">
    <property type="nucleotide sequence ID" value="NZ_AP023356.1"/>
</dbReference>
<evidence type="ECO:0000256" key="4">
    <source>
        <dbReference type="ARBA" id="ARBA00022827"/>
    </source>
</evidence>
<evidence type="ECO:0000313" key="7">
    <source>
        <dbReference type="EMBL" id="BCJ47987.1"/>
    </source>
</evidence>
<gene>
    <name evidence="7" type="ORF">Aiant_86440</name>
</gene>
<sequence>MPSVASSVAWTALTDRLAGDLVRPGDDRYPQARELQQVEYDAVEPLAVAYCATAADVQAAVRFAAEQDVPVRVRSGGHSHNGWSTGEALIIDVSRIDHVRLTGSTVHLGPGLRSVDALDRLGPLGRQIVTGTFPTVAAGGFLAGGGLGWQTRRFGVGSDRLVSADVVLADGRLVHCDAEREPDLFWALRGGGGGTFGVVVDYEVRAIAAPHLVRYDTTWPLDRAPQILAAWQDWCVAAPDTLGSSLVVLPSFGPGKPASIRIWGVSLGGAERLGAELAHLADGAGTAPAEARVTGPEPYAEAMHRSLCGELSPAECQRAGTNPRARGHRHPYTLRTYRLTDRAMTGAEASAAIEAWDPSLDQERYLLLIAVGGRANDLDPGATAYVHRTARFLAGFQYALRAPRPEAMPDAWAWTDRTAATLDPVACGSYVNFPSSRTEPDWPSRFFGANLPRLRAVKRAVDPGNFFRHDQSLEP</sequence>
<protein>
    <recommendedName>
        <fullName evidence="6">FAD-binding PCMH-type domain-containing protein</fullName>
    </recommendedName>
</protein>
<dbReference type="Gene3D" id="3.30.43.10">
    <property type="entry name" value="Uridine Diphospho-n-acetylenolpyruvylglucosamine Reductase, domain 2"/>
    <property type="match status" value="1"/>
</dbReference>
<feature type="domain" description="FAD-binding PCMH-type" evidence="6">
    <location>
        <begin position="41"/>
        <end position="209"/>
    </location>
</feature>
<dbReference type="InterPro" id="IPR006093">
    <property type="entry name" value="Oxy_OxRdtase_FAD_BS"/>
</dbReference>
<dbReference type="Pfam" id="PF08031">
    <property type="entry name" value="BBE"/>
    <property type="match status" value="1"/>
</dbReference>
<keyword evidence="8" id="KW-1185">Reference proteome</keyword>
<dbReference type="InterPro" id="IPR016169">
    <property type="entry name" value="FAD-bd_PCMH_sub2"/>
</dbReference>
<keyword evidence="3" id="KW-0285">Flavoprotein</keyword>
<dbReference type="PROSITE" id="PS51387">
    <property type="entry name" value="FAD_PCMH"/>
    <property type="match status" value="1"/>
</dbReference>
<proteinExistence type="inferred from homology"/>
<reference evidence="7 8" key="1">
    <citation type="submission" date="2020-08" db="EMBL/GenBank/DDBJ databases">
        <title>Whole genome shotgun sequence of Actinoplanes ianthinogenes NBRC 13996.</title>
        <authorList>
            <person name="Komaki H."/>
            <person name="Tamura T."/>
        </authorList>
    </citation>
    <scope>NUCLEOTIDE SEQUENCE [LARGE SCALE GENOMIC DNA]</scope>
    <source>
        <strain evidence="7 8">NBRC 13996</strain>
    </source>
</reference>
<dbReference type="EMBL" id="AP023356">
    <property type="protein sequence ID" value="BCJ47987.1"/>
    <property type="molecule type" value="Genomic_DNA"/>
</dbReference>
<keyword evidence="5" id="KW-0560">Oxidoreductase</keyword>
<dbReference type="Pfam" id="PF01565">
    <property type="entry name" value="FAD_binding_4"/>
    <property type="match status" value="1"/>
</dbReference>
<dbReference type="InterPro" id="IPR006094">
    <property type="entry name" value="Oxid_FAD_bind_N"/>
</dbReference>
<dbReference type="Gene3D" id="3.40.462.20">
    <property type="match status" value="1"/>
</dbReference>
<accession>A0ABM7M8L0</accession>
<dbReference type="SUPFAM" id="SSF56176">
    <property type="entry name" value="FAD-binding/transporter-associated domain-like"/>
    <property type="match status" value="1"/>
</dbReference>
<dbReference type="PANTHER" id="PTHR42973:SF39">
    <property type="entry name" value="FAD-BINDING PCMH-TYPE DOMAIN-CONTAINING PROTEIN"/>
    <property type="match status" value="1"/>
</dbReference>
<name>A0ABM7M8L0_9ACTN</name>
<evidence type="ECO:0000256" key="3">
    <source>
        <dbReference type="ARBA" id="ARBA00022630"/>
    </source>
</evidence>
<dbReference type="PANTHER" id="PTHR42973">
    <property type="entry name" value="BINDING OXIDOREDUCTASE, PUTATIVE (AFU_ORTHOLOGUE AFUA_1G17690)-RELATED"/>
    <property type="match status" value="1"/>
</dbReference>
<dbReference type="InterPro" id="IPR016167">
    <property type="entry name" value="FAD-bd_PCMH_sub1"/>
</dbReference>
<dbReference type="Gene3D" id="3.30.465.10">
    <property type="match status" value="1"/>
</dbReference>
<evidence type="ECO:0000256" key="2">
    <source>
        <dbReference type="ARBA" id="ARBA00005466"/>
    </source>
</evidence>
<evidence type="ECO:0000313" key="8">
    <source>
        <dbReference type="Proteomes" id="UP000676967"/>
    </source>
</evidence>